<comment type="cofactor">
    <cofactor evidence="1 8">
        <name>heme</name>
        <dbReference type="ChEBI" id="CHEBI:30413"/>
    </cofactor>
</comment>
<evidence type="ECO:0008006" key="12">
    <source>
        <dbReference type="Google" id="ProtNLM"/>
    </source>
</evidence>
<evidence type="ECO:0000256" key="4">
    <source>
        <dbReference type="ARBA" id="ARBA00022723"/>
    </source>
</evidence>
<evidence type="ECO:0000256" key="2">
    <source>
        <dbReference type="ARBA" id="ARBA00010617"/>
    </source>
</evidence>
<dbReference type="PANTHER" id="PTHR46206">
    <property type="entry name" value="CYTOCHROME P450"/>
    <property type="match status" value="1"/>
</dbReference>
<comment type="similarity">
    <text evidence="2 9">Belongs to the cytochrome P450 family.</text>
</comment>
<keyword evidence="4 8" id="KW-0479">Metal-binding</keyword>
<accession>A0AAW0QZ51</accession>
<evidence type="ECO:0000256" key="8">
    <source>
        <dbReference type="PIRSR" id="PIRSR602403-1"/>
    </source>
</evidence>
<evidence type="ECO:0000256" key="3">
    <source>
        <dbReference type="ARBA" id="ARBA00022617"/>
    </source>
</evidence>
<gene>
    <name evidence="10" type="ORF">PG999_004358</name>
</gene>
<evidence type="ECO:0000256" key="9">
    <source>
        <dbReference type="RuleBase" id="RU000461"/>
    </source>
</evidence>
<keyword evidence="5 9" id="KW-0560">Oxidoreductase</keyword>
<dbReference type="SUPFAM" id="SSF48264">
    <property type="entry name" value="Cytochrome P450"/>
    <property type="match status" value="1"/>
</dbReference>
<dbReference type="Proteomes" id="UP001392437">
    <property type="component" value="Unassembled WGS sequence"/>
</dbReference>
<dbReference type="Pfam" id="PF00067">
    <property type="entry name" value="p450"/>
    <property type="match status" value="1"/>
</dbReference>
<keyword evidence="6 8" id="KW-0408">Iron</keyword>
<dbReference type="PANTHER" id="PTHR46206:SF2">
    <property type="entry name" value="CYTOCHROME P450 MONOOXYGENASE AUSG-RELATED"/>
    <property type="match status" value="1"/>
</dbReference>
<dbReference type="InterPro" id="IPR002403">
    <property type="entry name" value="Cyt_P450_E_grp-IV"/>
</dbReference>
<feature type="binding site" description="axial binding residue" evidence="8">
    <location>
        <position position="462"/>
    </location>
    <ligand>
        <name>heme</name>
        <dbReference type="ChEBI" id="CHEBI:30413"/>
    </ligand>
    <ligandPart>
        <name>Fe</name>
        <dbReference type="ChEBI" id="CHEBI:18248"/>
    </ligandPart>
</feature>
<protein>
    <recommendedName>
        <fullName evidence="12">Cytochrome P450</fullName>
    </recommendedName>
</protein>
<evidence type="ECO:0000256" key="7">
    <source>
        <dbReference type="ARBA" id="ARBA00023033"/>
    </source>
</evidence>
<keyword evidence="3 8" id="KW-0349">Heme</keyword>
<dbReference type="PRINTS" id="PR00465">
    <property type="entry name" value="EP450IV"/>
</dbReference>
<dbReference type="InterPro" id="IPR017972">
    <property type="entry name" value="Cyt_P450_CS"/>
</dbReference>
<dbReference type="AlphaFoldDB" id="A0AAW0QZ51"/>
<dbReference type="GO" id="GO:0004497">
    <property type="term" value="F:monooxygenase activity"/>
    <property type="evidence" value="ECO:0007669"/>
    <property type="project" value="UniProtKB-KW"/>
</dbReference>
<dbReference type="InterPro" id="IPR036396">
    <property type="entry name" value="Cyt_P450_sf"/>
</dbReference>
<keyword evidence="7 9" id="KW-0503">Monooxygenase</keyword>
<dbReference type="GO" id="GO:0020037">
    <property type="term" value="F:heme binding"/>
    <property type="evidence" value="ECO:0007669"/>
    <property type="project" value="InterPro"/>
</dbReference>
<organism evidence="10 11">
    <name type="scientific">Apiospora kogelbergensis</name>
    <dbReference type="NCBI Taxonomy" id="1337665"/>
    <lineage>
        <taxon>Eukaryota</taxon>
        <taxon>Fungi</taxon>
        <taxon>Dikarya</taxon>
        <taxon>Ascomycota</taxon>
        <taxon>Pezizomycotina</taxon>
        <taxon>Sordariomycetes</taxon>
        <taxon>Xylariomycetidae</taxon>
        <taxon>Amphisphaeriales</taxon>
        <taxon>Apiosporaceae</taxon>
        <taxon>Apiospora</taxon>
    </lineage>
</organism>
<evidence type="ECO:0000313" key="10">
    <source>
        <dbReference type="EMBL" id="KAK8120238.1"/>
    </source>
</evidence>
<comment type="caution">
    <text evidence="10">The sequence shown here is derived from an EMBL/GenBank/DDBJ whole genome shotgun (WGS) entry which is preliminary data.</text>
</comment>
<reference evidence="10 11" key="1">
    <citation type="submission" date="2023-01" db="EMBL/GenBank/DDBJ databases">
        <title>Analysis of 21 Apiospora genomes using comparative genomics revels a genus with tremendous synthesis potential of carbohydrate active enzymes and secondary metabolites.</title>
        <authorList>
            <person name="Sorensen T."/>
        </authorList>
    </citation>
    <scope>NUCLEOTIDE SEQUENCE [LARGE SCALE GENOMIC DNA]</scope>
    <source>
        <strain evidence="10 11">CBS 117206</strain>
    </source>
</reference>
<evidence type="ECO:0000256" key="6">
    <source>
        <dbReference type="ARBA" id="ARBA00023004"/>
    </source>
</evidence>
<evidence type="ECO:0000256" key="1">
    <source>
        <dbReference type="ARBA" id="ARBA00001971"/>
    </source>
</evidence>
<dbReference type="PROSITE" id="PS00086">
    <property type="entry name" value="CYTOCHROME_P450"/>
    <property type="match status" value="1"/>
</dbReference>
<dbReference type="EMBL" id="JAQQWP010000004">
    <property type="protein sequence ID" value="KAK8120238.1"/>
    <property type="molecule type" value="Genomic_DNA"/>
</dbReference>
<evidence type="ECO:0000256" key="5">
    <source>
        <dbReference type="ARBA" id="ARBA00023002"/>
    </source>
</evidence>
<dbReference type="GO" id="GO:0016705">
    <property type="term" value="F:oxidoreductase activity, acting on paired donors, with incorporation or reduction of molecular oxygen"/>
    <property type="evidence" value="ECO:0007669"/>
    <property type="project" value="InterPro"/>
</dbReference>
<dbReference type="InterPro" id="IPR001128">
    <property type="entry name" value="Cyt_P450"/>
</dbReference>
<sequence length="527" mass="59935">MALKSLVNVSRAGLSFNDDWTRSEVSHYARYFITAALFLVLIISRRERYPNLPRLNPKKGMEFTWRARLLDYMGRSRELLSEGTRQFADKPYKLYTELGDILVVPNKYAEELKSVRALDFSESASDATHGYVPGLNPFTTEPGFIAVIQNYLTKALVSLTAPISLEASKALRDVFTDSKEWKEVTPDDIMLVVSRMSSRIFMGEELCNDEEWIRESAQYVSAAFQGIFELSQWPRAMRPVVHWFLPRFGEIRQRLRRCRAVLQPHVDRRLAAKAAAVAGGGPTPRYNDSIEWFARELRPDHDPTNMQLSLTLVAVHTTTDLLTQTMMDIAKHPEILGPLREEAVSVLRSDGLKKSAFQKLRLMDACFKESQRLRPVMLAYFRRFAKEDVELQDGFVIKKGTQIAMDGRAVLLNEADYPEPLRWDPYRFLRMRETAGGAAANKAHLVSASHKHVGFGHGIHACPGRFFAANELKVALAHVLLKYDWKLPTDATDLPPTVVGSSYMLPYGVKFLVARRQEELDMDAMEC</sequence>
<dbReference type="Gene3D" id="1.10.630.10">
    <property type="entry name" value="Cytochrome P450"/>
    <property type="match status" value="1"/>
</dbReference>
<evidence type="ECO:0000313" key="11">
    <source>
        <dbReference type="Proteomes" id="UP001392437"/>
    </source>
</evidence>
<dbReference type="GO" id="GO:0005506">
    <property type="term" value="F:iron ion binding"/>
    <property type="evidence" value="ECO:0007669"/>
    <property type="project" value="InterPro"/>
</dbReference>
<proteinExistence type="inferred from homology"/>
<keyword evidence="11" id="KW-1185">Reference proteome</keyword>
<dbReference type="CDD" id="cd11041">
    <property type="entry name" value="CYP503A1-like"/>
    <property type="match status" value="1"/>
</dbReference>
<name>A0AAW0QZ51_9PEZI</name>